<reference evidence="1" key="2">
    <citation type="submission" date="2021-04" db="EMBL/GenBank/DDBJ databases">
        <authorList>
            <person name="Gilroy R."/>
        </authorList>
    </citation>
    <scope>NUCLEOTIDE SEQUENCE</scope>
    <source>
        <strain evidence="1">ChiBcec1-1630</strain>
    </source>
</reference>
<reference evidence="1" key="1">
    <citation type="journal article" date="2021" name="PeerJ">
        <title>Extensive microbial diversity within the chicken gut microbiome revealed by metagenomics and culture.</title>
        <authorList>
            <person name="Gilroy R."/>
            <person name="Ravi A."/>
            <person name="Getino M."/>
            <person name="Pursley I."/>
            <person name="Horton D.L."/>
            <person name="Alikhan N.F."/>
            <person name="Baker D."/>
            <person name="Gharbi K."/>
            <person name="Hall N."/>
            <person name="Watson M."/>
            <person name="Adriaenssens E.M."/>
            <person name="Foster-Nyarko E."/>
            <person name="Jarju S."/>
            <person name="Secka A."/>
            <person name="Antonio M."/>
            <person name="Oren A."/>
            <person name="Chaudhuri R.R."/>
            <person name="La Ragione R."/>
            <person name="Hildebrand F."/>
            <person name="Pallen M.J."/>
        </authorList>
    </citation>
    <scope>NUCLEOTIDE SEQUENCE</scope>
    <source>
        <strain evidence="1">ChiBcec1-1630</strain>
    </source>
</reference>
<dbReference type="EMBL" id="DWVS01000114">
    <property type="protein sequence ID" value="HJC87296.1"/>
    <property type="molecule type" value="Genomic_DNA"/>
</dbReference>
<dbReference type="InterPro" id="IPR027417">
    <property type="entry name" value="P-loop_NTPase"/>
</dbReference>
<accession>A0A9D2TQY6</accession>
<dbReference type="Proteomes" id="UP000823922">
    <property type="component" value="Unassembled WGS sequence"/>
</dbReference>
<gene>
    <name evidence="1" type="ORF">H9926_04690</name>
</gene>
<sequence>MSDTVITRQLTRVFGGREVVKEVNLRVEQGSIYGLIGRNGAGKRGGSQVFPRRRRLCWICSDGRKKWRDR</sequence>
<evidence type="ECO:0000313" key="2">
    <source>
        <dbReference type="Proteomes" id="UP000823922"/>
    </source>
</evidence>
<comment type="caution">
    <text evidence="1">The sequence shown here is derived from an EMBL/GenBank/DDBJ whole genome shotgun (WGS) entry which is preliminary data.</text>
</comment>
<evidence type="ECO:0008006" key="3">
    <source>
        <dbReference type="Google" id="ProtNLM"/>
    </source>
</evidence>
<dbReference type="Gene3D" id="3.40.50.300">
    <property type="entry name" value="P-loop containing nucleotide triphosphate hydrolases"/>
    <property type="match status" value="1"/>
</dbReference>
<dbReference type="SUPFAM" id="SSF52540">
    <property type="entry name" value="P-loop containing nucleoside triphosphate hydrolases"/>
    <property type="match status" value="1"/>
</dbReference>
<proteinExistence type="predicted"/>
<protein>
    <recommendedName>
        <fullName evidence="3">ABC transporter domain-containing protein</fullName>
    </recommendedName>
</protein>
<dbReference type="AlphaFoldDB" id="A0A9D2TQY6"/>
<evidence type="ECO:0000313" key="1">
    <source>
        <dbReference type="EMBL" id="HJC87296.1"/>
    </source>
</evidence>
<name>A0A9D2TQY6_9FIRM</name>
<organism evidence="1 2">
    <name type="scientific">Candidatus Eisenbergiella intestinigallinarum</name>
    <dbReference type="NCBI Taxonomy" id="2838549"/>
    <lineage>
        <taxon>Bacteria</taxon>
        <taxon>Bacillati</taxon>
        <taxon>Bacillota</taxon>
        <taxon>Clostridia</taxon>
        <taxon>Lachnospirales</taxon>
        <taxon>Lachnospiraceae</taxon>
        <taxon>Eisenbergiella</taxon>
    </lineage>
</organism>